<dbReference type="InterPro" id="IPR001647">
    <property type="entry name" value="HTH_TetR"/>
</dbReference>
<keyword evidence="1" id="KW-0805">Transcription regulation</keyword>
<organism evidence="6 7">
    <name type="scientific">Actinoallomurus liliacearum</name>
    <dbReference type="NCBI Taxonomy" id="1080073"/>
    <lineage>
        <taxon>Bacteria</taxon>
        <taxon>Bacillati</taxon>
        <taxon>Actinomycetota</taxon>
        <taxon>Actinomycetes</taxon>
        <taxon>Streptosporangiales</taxon>
        <taxon>Thermomonosporaceae</taxon>
        <taxon>Actinoallomurus</taxon>
    </lineage>
</organism>
<feature type="DNA-binding region" description="H-T-H motif" evidence="4">
    <location>
        <begin position="23"/>
        <end position="42"/>
    </location>
</feature>
<evidence type="ECO:0000256" key="1">
    <source>
        <dbReference type="ARBA" id="ARBA00023015"/>
    </source>
</evidence>
<name>A0ABP8TWM7_9ACTN</name>
<evidence type="ECO:0000259" key="5">
    <source>
        <dbReference type="PROSITE" id="PS50977"/>
    </source>
</evidence>
<keyword evidence="7" id="KW-1185">Reference proteome</keyword>
<evidence type="ECO:0000313" key="6">
    <source>
        <dbReference type="EMBL" id="GAA4614733.1"/>
    </source>
</evidence>
<dbReference type="Pfam" id="PF21597">
    <property type="entry name" value="TetR_C_43"/>
    <property type="match status" value="1"/>
</dbReference>
<dbReference type="Proteomes" id="UP001500212">
    <property type="component" value="Unassembled WGS sequence"/>
</dbReference>
<dbReference type="Pfam" id="PF00440">
    <property type="entry name" value="TetR_N"/>
    <property type="match status" value="1"/>
</dbReference>
<sequence>MRNRRLALDATKTLLAQREATITVEAIARQAGLGAATVVRAFGNKEALVDAAVADLLDPFIQRARDTLSEPDPEQALRALLLDLIEFQSAHWIIGEQLRGLTVPLTTARRAVLRQTLDDLVAWARENGVVRDDIDATVVAMLLGEVSYAIARSDEASPRLTESFITVIMDGLRPHQ</sequence>
<dbReference type="SUPFAM" id="SSF46689">
    <property type="entry name" value="Homeodomain-like"/>
    <property type="match status" value="1"/>
</dbReference>
<dbReference type="PANTHER" id="PTHR30055:SF234">
    <property type="entry name" value="HTH-TYPE TRANSCRIPTIONAL REGULATOR BETI"/>
    <property type="match status" value="1"/>
</dbReference>
<protein>
    <submittedName>
        <fullName evidence="6">TetR/AcrR family transcriptional regulator</fullName>
    </submittedName>
</protein>
<accession>A0ABP8TWM7</accession>
<gene>
    <name evidence="6" type="ORF">GCM10023195_64460</name>
</gene>
<reference evidence="7" key="1">
    <citation type="journal article" date="2019" name="Int. J. Syst. Evol. Microbiol.">
        <title>The Global Catalogue of Microorganisms (GCM) 10K type strain sequencing project: providing services to taxonomists for standard genome sequencing and annotation.</title>
        <authorList>
            <consortium name="The Broad Institute Genomics Platform"/>
            <consortium name="The Broad Institute Genome Sequencing Center for Infectious Disease"/>
            <person name="Wu L."/>
            <person name="Ma J."/>
        </authorList>
    </citation>
    <scope>NUCLEOTIDE SEQUENCE [LARGE SCALE GENOMIC DNA]</scope>
    <source>
        <strain evidence="7">JCM 17938</strain>
    </source>
</reference>
<proteinExistence type="predicted"/>
<dbReference type="EMBL" id="BAABHJ010000027">
    <property type="protein sequence ID" value="GAA4614733.1"/>
    <property type="molecule type" value="Genomic_DNA"/>
</dbReference>
<comment type="caution">
    <text evidence="6">The sequence shown here is derived from an EMBL/GenBank/DDBJ whole genome shotgun (WGS) entry which is preliminary data.</text>
</comment>
<dbReference type="SUPFAM" id="SSF48498">
    <property type="entry name" value="Tetracyclin repressor-like, C-terminal domain"/>
    <property type="match status" value="1"/>
</dbReference>
<evidence type="ECO:0000256" key="3">
    <source>
        <dbReference type="ARBA" id="ARBA00023163"/>
    </source>
</evidence>
<dbReference type="InterPro" id="IPR036271">
    <property type="entry name" value="Tet_transcr_reg_TetR-rel_C_sf"/>
</dbReference>
<evidence type="ECO:0000256" key="4">
    <source>
        <dbReference type="PROSITE-ProRule" id="PRU00335"/>
    </source>
</evidence>
<dbReference type="InterPro" id="IPR009057">
    <property type="entry name" value="Homeodomain-like_sf"/>
</dbReference>
<keyword evidence="2 4" id="KW-0238">DNA-binding</keyword>
<feature type="domain" description="HTH tetR-type" evidence="5">
    <location>
        <begin position="1"/>
        <end position="60"/>
    </location>
</feature>
<keyword evidence="3" id="KW-0804">Transcription</keyword>
<dbReference type="InterPro" id="IPR050109">
    <property type="entry name" value="HTH-type_TetR-like_transc_reg"/>
</dbReference>
<dbReference type="PANTHER" id="PTHR30055">
    <property type="entry name" value="HTH-TYPE TRANSCRIPTIONAL REGULATOR RUTR"/>
    <property type="match status" value="1"/>
</dbReference>
<evidence type="ECO:0000256" key="2">
    <source>
        <dbReference type="ARBA" id="ARBA00023125"/>
    </source>
</evidence>
<dbReference type="InterPro" id="IPR049445">
    <property type="entry name" value="TetR_SbtR-like_C"/>
</dbReference>
<evidence type="ECO:0000313" key="7">
    <source>
        <dbReference type="Proteomes" id="UP001500212"/>
    </source>
</evidence>
<dbReference type="PROSITE" id="PS50977">
    <property type="entry name" value="HTH_TETR_2"/>
    <property type="match status" value="1"/>
</dbReference>
<dbReference type="Gene3D" id="1.10.357.10">
    <property type="entry name" value="Tetracycline Repressor, domain 2"/>
    <property type="match status" value="1"/>
</dbReference>